<comment type="cofactor">
    <cofactor evidence="1">
        <name>pyridoxal 5'-phosphate</name>
        <dbReference type="ChEBI" id="CHEBI:597326"/>
    </cofactor>
</comment>
<keyword evidence="6" id="KW-0663">Pyridoxal phosphate</keyword>
<comment type="pathway">
    <text evidence="2">Amino-acid biosynthesis; L-cysteine biosynthesis; L-cysteine from L-homocysteine and L-serine: step 1/2.</text>
</comment>
<accession>A0ABD2KUD8</accession>
<evidence type="ECO:0000259" key="9">
    <source>
        <dbReference type="Pfam" id="PF00291"/>
    </source>
</evidence>
<evidence type="ECO:0000313" key="11">
    <source>
        <dbReference type="Proteomes" id="UP001620626"/>
    </source>
</evidence>
<dbReference type="CDD" id="cd01561">
    <property type="entry name" value="CBS_like"/>
    <property type="match status" value="2"/>
</dbReference>
<evidence type="ECO:0000256" key="1">
    <source>
        <dbReference type="ARBA" id="ARBA00001933"/>
    </source>
</evidence>
<evidence type="ECO:0000256" key="6">
    <source>
        <dbReference type="ARBA" id="ARBA00022898"/>
    </source>
</evidence>
<protein>
    <recommendedName>
        <fullName evidence="5">cystathionine beta-synthase</fullName>
        <ecNumber evidence="5">4.2.1.22</ecNumber>
    </recommendedName>
</protein>
<proteinExistence type="inferred from homology"/>
<evidence type="ECO:0000313" key="10">
    <source>
        <dbReference type="EMBL" id="KAL3106521.1"/>
    </source>
</evidence>
<organism evidence="10 11">
    <name type="scientific">Heterodera trifolii</name>
    <dbReference type="NCBI Taxonomy" id="157864"/>
    <lineage>
        <taxon>Eukaryota</taxon>
        <taxon>Metazoa</taxon>
        <taxon>Ecdysozoa</taxon>
        <taxon>Nematoda</taxon>
        <taxon>Chromadorea</taxon>
        <taxon>Rhabditida</taxon>
        <taxon>Tylenchina</taxon>
        <taxon>Tylenchomorpha</taxon>
        <taxon>Tylenchoidea</taxon>
        <taxon>Heteroderidae</taxon>
        <taxon>Heteroderinae</taxon>
        <taxon>Heterodera</taxon>
    </lineage>
</organism>
<comment type="subunit">
    <text evidence="4">Monomer.</text>
</comment>
<dbReference type="SUPFAM" id="SSF53686">
    <property type="entry name" value="Tryptophan synthase beta subunit-like PLP-dependent enzymes"/>
    <property type="match status" value="2"/>
</dbReference>
<dbReference type="InterPro" id="IPR001926">
    <property type="entry name" value="TrpB-like_PALP"/>
</dbReference>
<dbReference type="FunFam" id="3.40.50.1100:FF:000118">
    <property type="entry name" value="Related to CYS4-cystathionine beta-synthase"/>
    <property type="match status" value="2"/>
</dbReference>
<comment type="similarity">
    <text evidence="3">Belongs to the cysteine synthase/cystathionine beta-synthase family.</text>
</comment>
<gene>
    <name evidence="10" type="ORF">niasHT_016728</name>
</gene>
<feature type="domain" description="Tryptophan synthase beta chain-like PALP" evidence="9">
    <location>
        <begin position="385"/>
        <end position="679"/>
    </location>
</feature>
<evidence type="ECO:0000256" key="8">
    <source>
        <dbReference type="SAM" id="MobiDB-lite"/>
    </source>
</evidence>
<evidence type="ECO:0000256" key="3">
    <source>
        <dbReference type="ARBA" id="ARBA00007103"/>
    </source>
</evidence>
<sequence>MASPNDVEQNEEKGPRKCQSFRWHSDGAEDEFGRYSFTEYPEKRQKILSTILEAIGNTPMVKLNKIPTEFGIECDIYCKCEFLNPGGSVKDRTALRLVENAERVGRLRAGMTVVVPFSGNVGIGVAMRALGARVEKADDAAGGDEEKCRRKARQIQQGIANSVLLDYQNEAGTAMCHFDGTAEEILDALDGAVEMVVIGVGTGGAKDGICKKIKAAKPNCRTIEVNLKQNDANFADAIDFIGKMPTTDKEAFVDEQLEICYNEAFKMSRKLHSKEGILCGSSSGAIVAGALRAAKGLKKGQNCVLLLPDGARNYLDKHLNDEWMIANGFMPKQTQETPIYPQKTFATNEEYDPEKAGEEKFQKVNEPWHSVPYSPPTKAMLFDAISAAIGGTPLVKLQKLPSEDGIEAEILVKCEFLNAGGSVKDRIARKMVELAEAKGILRAGQSTIIEPTSGNTGIGLALMAAIRGYRCIIVMPEKMSWEKECVLRALGAQIVRTPSEKGYTDADSHIGVALRLQREIPGAVILDQYRNDGNPLAHYEGTAEEIIWACDGKLDAVVVGAGTGGTMTGIAKKIRQILPNCKIIAIDPEGSILANPTNRQTHAYEVEGIGYDFVPYTTDRNLVDEWIKTNDANSFRTARRLISGEGLLCGGSSGANVWAAMEVAKRMGRGKRVVTILPDGIRNYMSKFIDDEWMRIKGFEGI</sequence>
<dbReference type="GO" id="GO:0004122">
    <property type="term" value="F:cystathionine beta-synthase activity"/>
    <property type="evidence" value="ECO:0007669"/>
    <property type="project" value="UniProtKB-EC"/>
</dbReference>
<keyword evidence="11" id="KW-1185">Reference proteome</keyword>
<reference evidence="10 11" key="1">
    <citation type="submission" date="2024-10" db="EMBL/GenBank/DDBJ databases">
        <authorList>
            <person name="Kim D."/>
        </authorList>
    </citation>
    <scope>NUCLEOTIDE SEQUENCE [LARGE SCALE GENOMIC DNA]</scope>
    <source>
        <strain evidence="10">BH-2024</strain>
    </source>
</reference>
<dbReference type="InterPro" id="IPR036052">
    <property type="entry name" value="TrpB-like_PALP_sf"/>
</dbReference>
<dbReference type="InterPro" id="IPR001216">
    <property type="entry name" value="P-phosphate_BS"/>
</dbReference>
<dbReference type="AlphaFoldDB" id="A0ABD2KUD8"/>
<comment type="catalytic activity">
    <reaction evidence="7">
        <text>L-homocysteine + L-serine = L,L-cystathionine + H2O</text>
        <dbReference type="Rhea" id="RHEA:10112"/>
        <dbReference type="ChEBI" id="CHEBI:15377"/>
        <dbReference type="ChEBI" id="CHEBI:33384"/>
        <dbReference type="ChEBI" id="CHEBI:58161"/>
        <dbReference type="ChEBI" id="CHEBI:58199"/>
        <dbReference type="EC" id="4.2.1.22"/>
    </reaction>
</comment>
<dbReference type="Gene3D" id="3.40.50.1100">
    <property type="match status" value="4"/>
</dbReference>
<dbReference type="PROSITE" id="PS00901">
    <property type="entry name" value="CYS_SYNTHASE"/>
    <property type="match status" value="2"/>
</dbReference>
<dbReference type="Pfam" id="PF00291">
    <property type="entry name" value="PALP"/>
    <property type="match status" value="2"/>
</dbReference>
<dbReference type="EMBL" id="JBICBT010000648">
    <property type="protein sequence ID" value="KAL3106521.1"/>
    <property type="molecule type" value="Genomic_DNA"/>
</dbReference>
<evidence type="ECO:0000256" key="2">
    <source>
        <dbReference type="ARBA" id="ARBA00005003"/>
    </source>
</evidence>
<dbReference type="PANTHER" id="PTHR10314">
    <property type="entry name" value="CYSTATHIONINE BETA-SYNTHASE"/>
    <property type="match status" value="1"/>
</dbReference>
<comment type="caution">
    <text evidence="10">The sequence shown here is derived from an EMBL/GenBank/DDBJ whole genome shotgun (WGS) entry which is preliminary data.</text>
</comment>
<dbReference type="GO" id="GO:0019344">
    <property type="term" value="P:cysteine biosynthetic process"/>
    <property type="evidence" value="ECO:0007669"/>
    <property type="project" value="UniProtKB-ARBA"/>
</dbReference>
<dbReference type="EC" id="4.2.1.22" evidence="5"/>
<feature type="domain" description="Tryptophan synthase beta chain-like PALP" evidence="9">
    <location>
        <begin position="127"/>
        <end position="309"/>
    </location>
</feature>
<dbReference type="FunFam" id="3.40.50.1100:FF:000003">
    <property type="entry name" value="Cystathionine beta-synthase"/>
    <property type="match status" value="1"/>
</dbReference>
<dbReference type="Proteomes" id="UP001620626">
    <property type="component" value="Unassembled WGS sequence"/>
</dbReference>
<evidence type="ECO:0000256" key="5">
    <source>
        <dbReference type="ARBA" id="ARBA00012041"/>
    </source>
</evidence>
<dbReference type="GO" id="GO:0030170">
    <property type="term" value="F:pyridoxal phosphate binding"/>
    <property type="evidence" value="ECO:0007669"/>
    <property type="project" value="UniProtKB-ARBA"/>
</dbReference>
<name>A0ABD2KUD8_9BILA</name>
<evidence type="ECO:0000256" key="4">
    <source>
        <dbReference type="ARBA" id="ARBA00011245"/>
    </source>
</evidence>
<dbReference type="InterPro" id="IPR050214">
    <property type="entry name" value="Cys_Synth/Cystath_Beta-Synth"/>
</dbReference>
<evidence type="ECO:0000256" key="7">
    <source>
        <dbReference type="ARBA" id="ARBA00047490"/>
    </source>
</evidence>
<feature type="region of interest" description="Disordered" evidence="8">
    <location>
        <begin position="1"/>
        <end position="24"/>
    </location>
</feature>